<evidence type="ECO:0000313" key="1">
    <source>
        <dbReference type="EMBL" id="MBT1700241.1"/>
    </source>
</evidence>
<accession>A0AAP2DPS4</accession>
<dbReference type="CDD" id="cd05233">
    <property type="entry name" value="SDR_c"/>
    <property type="match status" value="1"/>
</dbReference>
<dbReference type="Gene3D" id="3.40.50.720">
    <property type="entry name" value="NAD(P)-binding Rossmann-like Domain"/>
    <property type="match status" value="1"/>
</dbReference>
<keyword evidence="2" id="KW-1185">Reference proteome</keyword>
<dbReference type="PRINTS" id="PR00081">
    <property type="entry name" value="GDHRDH"/>
</dbReference>
<sequence length="273" mass="29274">MLLKNKTAVIYGVAESLAGEFARVFAREGAHVFLTGRNVEKVKKVADDIIAQGGRADFARVDALNEKEIRDHLEMVVRSAGKVDISFNGIGVQDTQNIPLIDMQLEDFTRPINIAMQTQFLTATAAGRIMVKQRSGVILSLTATPGALAYPLVGGFGPACCAIEGFSRDLACELGAHGVRVINIRSAGSPDSRPFLDALAQEQSATESFIHKLEDDTMLKQLPMMADIANVALFLASPLASKITGVTIDVTAGTTNGLNYKIPSIPFVQLQTQ</sequence>
<dbReference type="Proteomes" id="UP001319200">
    <property type="component" value="Unassembled WGS sequence"/>
</dbReference>
<dbReference type="RefSeq" id="WP_254168705.1">
    <property type="nucleotide sequence ID" value="NZ_JAHESF010000037.1"/>
</dbReference>
<protein>
    <submittedName>
        <fullName evidence="1">SDR family oxidoreductase</fullName>
    </submittedName>
</protein>
<evidence type="ECO:0000313" key="2">
    <source>
        <dbReference type="Proteomes" id="UP001319200"/>
    </source>
</evidence>
<dbReference type="InterPro" id="IPR002347">
    <property type="entry name" value="SDR_fam"/>
</dbReference>
<name>A0AAP2DPS4_9BACT</name>
<dbReference type="Pfam" id="PF13561">
    <property type="entry name" value="adh_short_C2"/>
    <property type="match status" value="1"/>
</dbReference>
<dbReference type="PANTHER" id="PTHR42820">
    <property type="entry name" value="SHORT-CHAIN DEHYDROGENASE REDUCTASE"/>
    <property type="match status" value="1"/>
</dbReference>
<dbReference type="InterPro" id="IPR036291">
    <property type="entry name" value="NAD(P)-bd_dom_sf"/>
</dbReference>
<dbReference type="AlphaFoldDB" id="A0AAP2DPS4"/>
<gene>
    <name evidence="1" type="ORF">KK083_25360</name>
</gene>
<dbReference type="EMBL" id="JAHESF010000037">
    <property type="protein sequence ID" value="MBT1700241.1"/>
    <property type="molecule type" value="Genomic_DNA"/>
</dbReference>
<proteinExistence type="predicted"/>
<organism evidence="1 2">
    <name type="scientific">Chryseosolibacter histidini</name>
    <dbReference type="NCBI Taxonomy" id="2782349"/>
    <lineage>
        <taxon>Bacteria</taxon>
        <taxon>Pseudomonadati</taxon>
        <taxon>Bacteroidota</taxon>
        <taxon>Cytophagia</taxon>
        <taxon>Cytophagales</taxon>
        <taxon>Chryseotaleaceae</taxon>
        <taxon>Chryseosolibacter</taxon>
    </lineage>
</organism>
<reference evidence="1 2" key="1">
    <citation type="submission" date="2021-05" db="EMBL/GenBank/DDBJ databases">
        <title>A Polyphasic approach of four new species of the genus Ohtaekwangia: Ohtaekwangia histidinii sp. nov., Ohtaekwangia cretensis sp. nov., Ohtaekwangia indiensis sp. nov., Ohtaekwangia reichenbachii sp. nov. from diverse environment.</title>
        <authorList>
            <person name="Octaviana S."/>
        </authorList>
    </citation>
    <scope>NUCLEOTIDE SEQUENCE [LARGE SCALE GENOMIC DNA]</scope>
    <source>
        <strain evidence="1 2">PWU4</strain>
    </source>
</reference>
<dbReference type="SUPFAM" id="SSF51735">
    <property type="entry name" value="NAD(P)-binding Rossmann-fold domains"/>
    <property type="match status" value="1"/>
</dbReference>
<comment type="caution">
    <text evidence="1">The sequence shown here is derived from an EMBL/GenBank/DDBJ whole genome shotgun (WGS) entry which is preliminary data.</text>
</comment>
<dbReference type="PANTHER" id="PTHR42820:SF1">
    <property type="entry name" value="SHORT-CHAIN DEHYDROGENASE_REDUCTASE FAMILY PROTEIN"/>
    <property type="match status" value="1"/>
</dbReference>